<dbReference type="GO" id="GO:0090307">
    <property type="term" value="P:mitotic spindle assembly"/>
    <property type="evidence" value="ECO:0007669"/>
    <property type="project" value="Ensembl"/>
</dbReference>
<dbReference type="SUPFAM" id="SSF56112">
    <property type="entry name" value="Protein kinase-like (PK-like)"/>
    <property type="match status" value="1"/>
</dbReference>
<dbReference type="GO" id="GO:0046602">
    <property type="term" value="P:regulation of mitotic centrosome separation"/>
    <property type="evidence" value="ECO:0007669"/>
    <property type="project" value="Ensembl"/>
</dbReference>
<keyword evidence="7" id="KW-0067">ATP-binding</keyword>
<dbReference type="GO" id="GO:0000794">
    <property type="term" value="C:condensed nuclear chromosome"/>
    <property type="evidence" value="ECO:0007669"/>
    <property type="project" value="Ensembl"/>
</dbReference>
<reference evidence="13 14" key="1">
    <citation type="journal article" date="2010" name="Nature">
        <title>The genome of a songbird.</title>
        <authorList>
            <person name="Warren W.C."/>
            <person name="Clayton D.F."/>
            <person name="Ellegren H."/>
            <person name="Arnold A.P."/>
            <person name="Hillier L.W."/>
            <person name="Kunstner A."/>
            <person name="Searle S."/>
            <person name="White S."/>
            <person name="Vilella A.J."/>
            <person name="Fairley S."/>
            <person name="Heger A."/>
            <person name="Kong L."/>
            <person name="Ponting C.P."/>
            <person name="Jarvis E.D."/>
            <person name="Mello C.V."/>
            <person name="Minx P."/>
            <person name="Lovell P."/>
            <person name="Velho T.A."/>
            <person name="Ferris M."/>
            <person name="Balakrishnan C.N."/>
            <person name="Sinha S."/>
            <person name="Blatti C."/>
            <person name="London S.E."/>
            <person name="Li Y."/>
            <person name="Lin Y.C."/>
            <person name="George J."/>
            <person name="Sweedler J."/>
            <person name="Southey B."/>
            <person name="Gunaratne P."/>
            <person name="Watson M."/>
            <person name="Nam K."/>
            <person name="Backstrom N."/>
            <person name="Smeds L."/>
            <person name="Nabholz B."/>
            <person name="Itoh Y."/>
            <person name="Whitney O."/>
            <person name="Pfenning A.R."/>
            <person name="Howard J."/>
            <person name="Volker M."/>
            <person name="Skinner B.M."/>
            <person name="Griffin D.K."/>
            <person name="Ye L."/>
            <person name="McLaren W.M."/>
            <person name="Flicek P."/>
            <person name="Quesada V."/>
            <person name="Velasco G."/>
            <person name="Lopez-Otin C."/>
            <person name="Puente X.S."/>
            <person name="Olender T."/>
            <person name="Lancet D."/>
            <person name="Smit A.F."/>
            <person name="Hubley R."/>
            <person name="Konkel M.K."/>
            <person name="Walker J.A."/>
            <person name="Batzer M.A."/>
            <person name="Gu W."/>
            <person name="Pollock D.D."/>
            <person name="Chen L."/>
            <person name="Cheng Z."/>
            <person name="Eichler E.E."/>
            <person name="Stapley J."/>
            <person name="Slate J."/>
            <person name="Ekblom R."/>
            <person name="Birkhead T."/>
            <person name="Burke T."/>
            <person name="Burt D."/>
            <person name="Scharff C."/>
            <person name="Adam I."/>
            <person name="Richard H."/>
            <person name="Sultan M."/>
            <person name="Soldatov A."/>
            <person name="Lehrach H."/>
            <person name="Edwards S.V."/>
            <person name="Yang S.P."/>
            <person name="Li X."/>
            <person name="Graves T."/>
            <person name="Fulton L."/>
            <person name="Nelson J."/>
            <person name="Chinwalla A."/>
            <person name="Hou S."/>
            <person name="Mardis E.R."/>
            <person name="Wilson R.K."/>
        </authorList>
    </citation>
    <scope>NUCLEOTIDE SEQUENCE [LARGE SCALE GENOMIC DNA]</scope>
</reference>
<evidence type="ECO:0000256" key="5">
    <source>
        <dbReference type="ARBA" id="ARBA00022741"/>
    </source>
</evidence>
<accession>A0A674H1L0</accession>
<keyword evidence="14" id="KW-1185">Reference proteome</keyword>
<dbReference type="FunFam" id="1.10.510.10:FF:000356">
    <property type="entry name" value="Serine/threonine-protein kinase Nek2"/>
    <property type="match status" value="1"/>
</dbReference>
<evidence type="ECO:0000256" key="11">
    <source>
        <dbReference type="SAM" id="MobiDB-lite"/>
    </source>
</evidence>
<dbReference type="GO" id="GO:0051301">
    <property type="term" value="P:cell division"/>
    <property type="evidence" value="ECO:0007669"/>
    <property type="project" value="UniProtKB-KW"/>
</dbReference>
<dbReference type="GO" id="GO:0005813">
    <property type="term" value="C:centrosome"/>
    <property type="evidence" value="ECO:0007669"/>
    <property type="project" value="Ensembl"/>
</dbReference>
<evidence type="ECO:0000256" key="4">
    <source>
        <dbReference type="ARBA" id="ARBA00022679"/>
    </source>
</evidence>
<dbReference type="GO" id="GO:0030496">
    <property type="term" value="C:midbody"/>
    <property type="evidence" value="ECO:0007669"/>
    <property type="project" value="Ensembl"/>
</dbReference>
<dbReference type="GO" id="GO:0051988">
    <property type="term" value="P:regulation of attachment of spindle microtubules to kinetochore"/>
    <property type="evidence" value="ECO:0007669"/>
    <property type="project" value="Ensembl"/>
</dbReference>
<dbReference type="Gene3D" id="1.10.510.10">
    <property type="entry name" value="Transferase(Phosphotransferase) domain 1"/>
    <property type="match status" value="1"/>
</dbReference>
<reference evidence="13" key="2">
    <citation type="submission" date="2025-08" db="UniProtKB">
        <authorList>
            <consortium name="Ensembl"/>
        </authorList>
    </citation>
    <scope>IDENTIFICATION</scope>
</reference>
<keyword evidence="5" id="KW-0547">Nucleotide-binding</keyword>
<dbReference type="GO" id="GO:0045171">
    <property type="term" value="C:intercellular bridge"/>
    <property type="evidence" value="ECO:0007669"/>
    <property type="project" value="Ensembl"/>
</dbReference>
<dbReference type="InterPro" id="IPR000719">
    <property type="entry name" value="Prot_kinase_dom"/>
</dbReference>
<dbReference type="PANTHER" id="PTHR44899:SF10">
    <property type="entry name" value="NIMA-RELATED KINASE 2"/>
    <property type="match status" value="1"/>
</dbReference>
<dbReference type="GO" id="GO:0036064">
    <property type="term" value="C:ciliary basal body"/>
    <property type="evidence" value="ECO:0007669"/>
    <property type="project" value="Ensembl"/>
</dbReference>
<dbReference type="GO" id="GO:0051299">
    <property type="term" value="P:centrosome separation"/>
    <property type="evidence" value="ECO:0007669"/>
    <property type="project" value="Ensembl"/>
</dbReference>
<dbReference type="Gene3D" id="3.30.200.20">
    <property type="entry name" value="Phosphorylase Kinase, domain 1"/>
    <property type="match status" value="2"/>
</dbReference>
<dbReference type="PROSITE" id="PS50011">
    <property type="entry name" value="PROTEIN_KINASE_DOM"/>
    <property type="match status" value="1"/>
</dbReference>
<dbReference type="GO" id="GO:0005654">
    <property type="term" value="C:nucleoplasm"/>
    <property type="evidence" value="ECO:0007669"/>
    <property type="project" value="Ensembl"/>
</dbReference>
<dbReference type="SMART" id="SM00220">
    <property type="entry name" value="S_TKc"/>
    <property type="match status" value="1"/>
</dbReference>
<dbReference type="PANTHER" id="PTHR44899">
    <property type="entry name" value="CAMK FAMILY PROTEIN KINASE"/>
    <property type="match status" value="1"/>
</dbReference>
<gene>
    <name evidence="13" type="primary">NEK2</name>
</gene>
<name>A0A674H1L0_TAEGU</name>
<keyword evidence="4" id="KW-0808">Transferase</keyword>
<dbReference type="GO" id="GO:0005886">
    <property type="term" value="C:plasma membrane"/>
    <property type="evidence" value="ECO:0007669"/>
    <property type="project" value="Ensembl"/>
</dbReference>
<evidence type="ECO:0000256" key="8">
    <source>
        <dbReference type="ARBA" id="ARBA00023306"/>
    </source>
</evidence>
<dbReference type="FunFam" id="3.30.200.20:FF:000151">
    <property type="entry name" value="G2-specific protein kinase nimA"/>
    <property type="match status" value="1"/>
</dbReference>
<evidence type="ECO:0000256" key="1">
    <source>
        <dbReference type="ARBA" id="ARBA00012513"/>
    </source>
</evidence>
<dbReference type="EC" id="2.7.11.1" evidence="1"/>
<sequence length="497" mass="57242">MPGRPDDYEVLLTIGAGSYGKCRKVRRKADGKVRPRRGQRGFAAAARPGPVLAGPRRARASGSGSPSSPCAAPLLSRSLLRVFLPPQILVWKELDYGAMTESEKQMLVSEVNLLRELRHPNIVRYYDRIIDRSSTTLYIVMEYCDGGDLASLIAKCAKERHFLDESFILRVLTQLTLALRECHRRSDGAVTVHRDLKPANVFLDSKQNVKLGDFGLARILHHNTSFATTFVGTPYYMSPEQMNYLSYNEKSDIWSLGCIVYELCALSPPFTAFNQKELAEKIREGRVRRIPYRYSDDLNDLLKEMLNVKDYCRPSVEDILRHPLIEDMVIEEQNQNSDRRGLRLWEPERLQFSDVAVNELKWKEQQLHEREQAIKEREQRLEQRERELCVRERMAEDKLARAESMMKRCNLQAQQREVTCAEGPDNPLLLPLSTTKKISHCGTEEKAVPHNMENYFLSKGKTSDLKRRLYAANLRAQALAELERNYQLKSRQILGMR</sequence>
<keyword evidence="6" id="KW-0418">Kinase</keyword>
<protein>
    <recommendedName>
        <fullName evidence="1">non-specific serine/threonine protein kinase</fullName>
        <ecNumber evidence="1">2.7.11.1</ecNumber>
    </recommendedName>
</protein>
<keyword evidence="3" id="KW-0132">Cell division</keyword>
<feature type="region of interest" description="Disordered" evidence="11">
    <location>
        <begin position="26"/>
        <end position="68"/>
    </location>
</feature>
<dbReference type="InterPro" id="IPR011009">
    <property type="entry name" value="Kinase-like_dom_sf"/>
</dbReference>
<evidence type="ECO:0000313" key="14">
    <source>
        <dbReference type="Proteomes" id="UP000007754"/>
    </source>
</evidence>
<keyword evidence="8" id="KW-0131">Cell cycle</keyword>
<dbReference type="GO" id="GO:0032206">
    <property type="term" value="P:positive regulation of telomere maintenance"/>
    <property type="evidence" value="ECO:0007669"/>
    <property type="project" value="Ensembl"/>
</dbReference>
<feature type="domain" description="Protein kinase" evidence="12">
    <location>
        <begin position="8"/>
        <end position="325"/>
    </location>
</feature>
<evidence type="ECO:0000256" key="9">
    <source>
        <dbReference type="ARBA" id="ARBA00047899"/>
    </source>
</evidence>
<evidence type="ECO:0000313" key="13">
    <source>
        <dbReference type="Ensembl" id="ENSTGUP00000028411.1"/>
    </source>
</evidence>
<dbReference type="AlphaFoldDB" id="A0A674H1L0"/>
<dbReference type="InParanoid" id="A0A674H1L0"/>
<dbReference type="GO" id="GO:0032991">
    <property type="term" value="C:protein-containing complex"/>
    <property type="evidence" value="ECO:0007669"/>
    <property type="project" value="Ensembl"/>
</dbReference>
<evidence type="ECO:0000256" key="2">
    <source>
        <dbReference type="ARBA" id="ARBA00022527"/>
    </source>
</evidence>
<dbReference type="GO" id="GO:0000922">
    <property type="term" value="C:spindle pole"/>
    <property type="evidence" value="ECO:0007669"/>
    <property type="project" value="Ensembl"/>
</dbReference>
<dbReference type="Pfam" id="PF00069">
    <property type="entry name" value="Pkinase"/>
    <property type="match status" value="1"/>
</dbReference>
<keyword evidence="2" id="KW-0723">Serine/threonine-protein kinase</keyword>
<comment type="catalytic activity">
    <reaction evidence="9">
        <text>L-threonyl-[protein] + ATP = O-phospho-L-threonyl-[protein] + ADP + H(+)</text>
        <dbReference type="Rhea" id="RHEA:46608"/>
        <dbReference type="Rhea" id="RHEA-COMP:11060"/>
        <dbReference type="Rhea" id="RHEA-COMP:11605"/>
        <dbReference type="ChEBI" id="CHEBI:15378"/>
        <dbReference type="ChEBI" id="CHEBI:30013"/>
        <dbReference type="ChEBI" id="CHEBI:30616"/>
        <dbReference type="ChEBI" id="CHEBI:61977"/>
        <dbReference type="ChEBI" id="CHEBI:456216"/>
        <dbReference type="EC" id="2.7.11.1"/>
    </reaction>
</comment>
<dbReference type="GO" id="GO:0005524">
    <property type="term" value="F:ATP binding"/>
    <property type="evidence" value="ECO:0007669"/>
    <property type="project" value="UniProtKB-KW"/>
</dbReference>
<evidence type="ECO:0000256" key="6">
    <source>
        <dbReference type="ARBA" id="ARBA00022777"/>
    </source>
</evidence>
<dbReference type="GO" id="GO:0004674">
    <property type="term" value="F:protein serine/threonine kinase activity"/>
    <property type="evidence" value="ECO:0007669"/>
    <property type="project" value="UniProtKB-KW"/>
</dbReference>
<evidence type="ECO:0000259" key="12">
    <source>
        <dbReference type="PROSITE" id="PS50011"/>
    </source>
</evidence>
<dbReference type="GO" id="GO:0019903">
    <property type="term" value="F:protein phosphatase binding"/>
    <property type="evidence" value="ECO:0007669"/>
    <property type="project" value="Ensembl"/>
</dbReference>
<proteinExistence type="predicted"/>
<feature type="compositionally biased region" description="Low complexity" evidence="11">
    <location>
        <begin position="40"/>
        <end position="68"/>
    </location>
</feature>
<organism evidence="13 14">
    <name type="scientific">Taeniopygia guttata</name>
    <name type="common">Zebra finch</name>
    <name type="synonym">Poephila guttata</name>
    <dbReference type="NCBI Taxonomy" id="59729"/>
    <lineage>
        <taxon>Eukaryota</taxon>
        <taxon>Metazoa</taxon>
        <taxon>Chordata</taxon>
        <taxon>Craniata</taxon>
        <taxon>Vertebrata</taxon>
        <taxon>Euteleostomi</taxon>
        <taxon>Archelosauria</taxon>
        <taxon>Archosauria</taxon>
        <taxon>Dinosauria</taxon>
        <taxon>Saurischia</taxon>
        <taxon>Theropoda</taxon>
        <taxon>Coelurosauria</taxon>
        <taxon>Aves</taxon>
        <taxon>Neognathae</taxon>
        <taxon>Neoaves</taxon>
        <taxon>Telluraves</taxon>
        <taxon>Australaves</taxon>
        <taxon>Passeriformes</taxon>
        <taxon>Passeroidea</taxon>
        <taxon>Estrildidae</taxon>
        <taxon>Estrildinae</taxon>
        <taxon>Taeniopygia</taxon>
    </lineage>
</organism>
<evidence type="ECO:0000256" key="7">
    <source>
        <dbReference type="ARBA" id="ARBA00022840"/>
    </source>
</evidence>
<comment type="catalytic activity">
    <reaction evidence="10">
        <text>L-seryl-[protein] + ATP = O-phospho-L-seryl-[protein] + ADP + H(+)</text>
        <dbReference type="Rhea" id="RHEA:17989"/>
        <dbReference type="Rhea" id="RHEA-COMP:9863"/>
        <dbReference type="Rhea" id="RHEA-COMP:11604"/>
        <dbReference type="ChEBI" id="CHEBI:15378"/>
        <dbReference type="ChEBI" id="CHEBI:29999"/>
        <dbReference type="ChEBI" id="CHEBI:30616"/>
        <dbReference type="ChEBI" id="CHEBI:83421"/>
        <dbReference type="ChEBI" id="CHEBI:456216"/>
        <dbReference type="EC" id="2.7.11.1"/>
    </reaction>
</comment>
<dbReference type="Proteomes" id="UP000007754">
    <property type="component" value="Chromosome 3"/>
</dbReference>
<dbReference type="CDD" id="cd08217">
    <property type="entry name" value="STKc_Nek2"/>
    <property type="match status" value="1"/>
</dbReference>
<reference evidence="13" key="3">
    <citation type="submission" date="2025-09" db="UniProtKB">
        <authorList>
            <consortium name="Ensembl"/>
        </authorList>
    </citation>
    <scope>IDENTIFICATION</scope>
</reference>
<evidence type="ECO:0000256" key="10">
    <source>
        <dbReference type="ARBA" id="ARBA00048679"/>
    </source>
</evidence>
<dbReference type="OMA" id="LALHRCH"/>
<dbReference type="InterPro" id="IPR051131">
    <property type="entry name" value="NEK_Ser/Thr_kinase_NIMA"/>
</dbReference>
<dbReference type="GeneTree" id="ENSGT00940000156989"/>
<dbReference type="GO" id="GO:1903126">
    <property type="term" value="P:negative regulation of centriole-centriole cohesion"/>
    <property type="evidence" value="ECO:0007669"/>
    <property type="project" value="Ensembl"/>
</dbReference>
<dbReference type="Ensembl" id="ENSTGUT00000043328.1">
    <property type="protein sequence ID" value="ENSTGUP00000028411.1"/>
    <property type="gene ID" value="ENSTGUG00000003146.2"/>
</dbReference>
<dbReference type="GO" id="GO:0000776">
    <property type="term" value="C:kinetochore"/>
    <property type="evidence" value="ECO:0007669"/>
    <property type="project" value="Ensembl"/>
</dbReference>
<evidence type="ECO:0000256" key="3">
    <source>
        <dbReference type="ARBA" id="ARBA00022618"/>
    </source>
</evidence>